<dbReference type="SMART" id="SM00582">
    <property type="entry name" value="RPR"/>
    <property type="match status" value="1"/>
</dbReference>
<evidence type="ECO:0000313" key="8">
    <source>
        <dbReference type="Proteomes" id="UP001152759"/>
    </source>
</evidence>
<evidence type="ECO:0008006" key="9">
    <source>
        <dbReference type="Google" id="ProtNLM"/>
    </source>
</evidence>
<feature type="region of interest" description="Disordered" evidence="3">
    <location>
        <begin position="735"/>
        <end position="786"/>
    </location>
</feature>
<dbReference type="GO" id="GO:0003723">
    <property type="term" value="F:RNA binding"/>
    <property type="evidence" value="ECO:0007669"/>
    <property type="project" value="UniProtKB-UniRule"/>
</dbReference>
<evidence type="ECO:0000313" key="7">
    <source>
        <dbReference type="EMBL" id="CAH0773831.1"/>
    </source>
</evidence>
<evidence type="ECO:0000256" key="1">
    <source>
        <dbReference type="ARBA" id="ARBA00022884"/>
    </source>
</evidence>
<dbReference type="FunFam" id="3.30.70.330:FF:000177">
    <property type="entry name" value="U2 snRNP-associated SURP motif-containing protein-like isoform X2"/>
    <property type="match status" value="1"/>
</dbReference>
<dbReference type="SMART" id="SM00360">
    <property type="entry name" value="RRM"/>
    <property type="match status" value="1"/>
</dbReference>
<dbReference type="CDD" id="cd12223">
    <property type="entry name" value="RRM_SR140"/>
    <property type="match status" value="1"/>
</dbReference>
<feature type="domain" description="SURP motif" evidence="5">
    <location>
        <begin position="362"/>
        <end position="405"/>
    </location>
</feature>
<dbReference type="AlphaFoldDB" id="A0A9P0CFG9"/>
<dbReference type="InterPro" id="IPR051485">
    <property type="entry name" value="SR-CTD_assoc_factor"/>
</dbReference>
<dbReference type="SUPFAM" id="SSF54928">
    <property type="entry name" value="RNA-binding domain, RBD"/>
    <property type="match status" value="1"/>
</dbReference>
<feature type="compositionally biased region" description="Basic and acidic residues" evidence="3">
    <location>
        <begin position="831"/>
        <end position="851"/>
    </location>
</feature>
<dbReference type="Pfam" id="PF04818">
    <property type="entry name" value="CID"/>
    <property type="match status" value="1"/>
</dbReference>
<keyword evidence="1 2" id="KW-0694">RNA-binding</keyword>
<dbReference type="InterPro" id="IPR006569">
    <property type="entry name" value="CID_dom"/>
</dbReference>
<evidence type="ECO:0000256" key="2">
    <source>
        <dbReference type="PROSITE-ProRule" id="PRU00176"/>
    </source>
</evidence>
<dbReference type="Pfam" id="PF00076">
    <property type="entry name" value="RRM_1"/>
    <property type="match status" value="1"/>
</dbReference>
<evidence type="ECO:0000259" key="4">
    <source>
        <dbReference type="PROSITE" id="PS50102"/>
    </source>
</evidence>
<dbReference type="PROSITE" id="PS50102">
    <property type="entry name" value="RRM"/>
    <property type="match status" value="1"/>
</dbReference>
<feature type="compositionally biased region" description="Basic and acidic residues" evidence="3">
    <location>
        <begin position="741"/>
        <end position="755"/>
    </location>
</feature>
<feature type="domain" description="CID" evidence="6">
    <location>
        <begin position="464"/>
        <end position="609"/>
    </location>
</feature>
<name>A0A9P0CFG9_BEMTA</name>
<feature type="compositionally biased region" description="Low complexity" evidence="3">
    <location>
        <begin position="757"/>
        <end position="767"/>
    </location>
</feature>
<feature type="compositionally biased region" description="Basic and acidic residues" evidence="3">
    <location>
        <begin position="86"/>
        <end position="108"/>
    </location>
</feature>
<dbReference type="SUPFAM" id="SSF48464">
    <property type="entry name" value="ENTH/VHS domain"/>
    <property type="match status" value="1"/>
</dbReference>
<dbReference type="InterPro" id="IPR008942">
    <property type="entry name" value="ENTH_VHS"/>
</dbReference>
<dbReference type="SMART" id="SM00648">
    <property type="entry name" value="SWAP"/>
    <property type="match status" value="1"/>
</dbReference>
<dbReference type="InterPro" id="IPR035009">
    <property type="entry name" value="SR140_RRM"/>
</dbReference>
<dbReference type="Pfam" id="PF08312">
    <property type="entry name" value="cwf21"/>
    <property type="match status" value="1"/>
</dbReference>
<sequence length="981" mass="112152">MKRSAKDRNQDDWRPDVSKKIPEQKLQAFSIGTMGKRALSKREIEEQRKKEQEEAAAQAFQEFVETFQEEPSKTSKVWVKAGTYDAGKRQEDARDRGKLYKPQSRLEKTPMSSAEQAQEYAKFLGDKRNDRQKKKGKDGEKKKSNLELFKEELKMIQEEREERHKYKGALKSTMEDPSKLLPAFLADDVKSGSFDPGDPTTTNLYLGNLNPKITEQQLMEVFGKYGPLASIKIMWPRSDEEKARGRNCGFVAFMNRKDGERALRNLNGKDVMSYEMKLGWGKGVPIPSHPIYIPPKLLELTIPPPPSGLPFNAQPHPRDKHHLPHIRPHDNLSPEETRKLDKILSQAIVKVVIPTERSLLMLIHRMIEFVIREGPMFEAMVMNKEISNPMFRFLFENQSPAHVYYRWKLFSLLQGDQQREWRTEEFRMFKGGSIWRPPPIHPYTQGMPEELIEEEVDSRTKGSLSATQRDRLEDLLRGMVPDKLKIAEVMVFCIEHADAAEEICDCIAESLSNVSTALHKKIARFYLVSDILHNCSVKIQNASFYRRGLESRLLQIFGFLRATHEAIESRLKAEGFRARVMRVLRAWDDWAIYSRDFLIKCQNTFTGSSSTPDDGIGGIPMDDDMKHLEDVDGAPLSDVDEPGEEDLDGIPLDGAALLKSAMKNHLPPSSSRPLDTDIDGLPMEDDEDIDGVPLDNEDAPTKSATFVPSRWETVDPEQAEAEAMTTSKWELMEMGKLQESAPEKPESVPQPKDETSQDSVTQDSQSQDLEDVTPGHDAVIAGDDDFRRAKLREVEVKVMQYQDELEFGDRTLKSGWTIQQQVAHYRRKLLRKAEKGEKLDSKKDKSSEKSVRRSISPDEYVDMVESRKHKRSRSKSRSLSPGHKKSHRSHSGSRSPSRKVHRGRSPQSVRSSKKSSHIHTPSPPRIKRKAASPDSPHRSRSRREYSPLSPSSSYRYKYSRSTYSPSPPPSSSRKHKHKHKH</sequence>
<feature type="region of interest" description="Disordered" evidence="3">
    <location>
        <begin position="86"/>
        <end position="143"/>
    </location>
</feature>
<dbReference type="InterPro" id="IPR047488">
    <property type="entry name" value="SR140_cwf21"/>
</dbReference>
<dbReference type="PANTHER" id="PTHR23140">
    <property type="entry name" value="RNA PROCESSING PROTEIN LD23810P"/>
    <property type="match status" value="1"/>
</dbReference>
<dbReference type="Gene3D" id="1.25.40.90">
    <property type="match status" value="1"/>
</dbReference>
<dbReference type="PANTHER" id="PTHR23140:SF0">
    <property type="entry name" value="U2 SNRNP-ASSOCIATED SURP MOTIF-CONTAINING PROTEIN"/>
    <property type="match status" value="1"/>
</dbReference>
<dbReference type="Proteomes" id="UP001152759">
    <property type="component" value="Chromosome 6"/>
</dbReference>
<dbReference type="EMBL" id="OU963867">
    <property type="protein sequence ID" value="CAH0773831.1"/>
    <property type="molecule type" value="Genomic_DNA"/>
</dbReference>
<accession>A0A9P0CFG9</accession>
<feature type="region of interest" description="Disordered" evidence="3">
    <location>
        <begin position="831"/>
        <end position="981"/>
    </location>
</feature>
<dbReference type="Gene3D" id="1.10.10.790">
    <property type="entry name" value="Surp module"/>
    <property type="match status" value="1"/>
</dbReference>
<dbReference type="PROSITE" id="PS50128">
    <property type="entry name" value="SURP"/>
    <property type="match status" value="1"/>
</dbReference>
<dbReference type="InterPro" id="IPR035967">
    <property type="entry name" value="SWAP/Surp_sf"/>
</dbReference>
<evidence type="ECO:0000256" key="3">
    <source>
        <dbReference type="SAM" id="MobiDB-lite"/>
    </source>
</evidence>
<dbReference type="InterPro" id="IPR000504">
    <property type="entry name" value="RRM_dom"/>
</dbReference>
<dbReference type="InterPro" id="IPR000061">
    <property type="entry name" value="Surp"/>
</dbReference>
<feature type="region of interest" description="Disordered" evidence="3">
    <location>
        <begin position="34"/>
        <end position="56"/>
    </location>
</feature>
<dbReference type="GO" id="GO:0006396">
    <property type="term" value="P:RNA processing"/>
    <property type="evidence" value="ECO:0007669"/>
    <property type="project" value="InterPro"/>
</dbReference>
<evidence type="ECO:0000259" key="6">
    <source>
        <dbReference type="PROSITE" id="PS51391"/>
    </source>
</evidence>
<dbReference type="Gene3D" id="3.30.70.330">
    <property type="match status" value="1"/>
</dbReference>
<dbReference type="CDD" id="cd21370">
    <property type="entry name" value="cwf21_SR140"/>
    <property type="match status" value="1"/>
</dbReference>
<feature type="compositionally biased region" description="Basic and acidic residues" evidence="3">
    <location>
        <begin position="40"/>
        <end position="53"/>
    </location>
</feature>
<dbReference type="SMART" id="SM01115">
    <property type="entry name" value="cwf21"/>
    <property type="match status" value="1"/>
</dbReference>
<dbReference type="InterPro" id="IPR035979">
    <property type="entry name" value="RBD_domain_sf"/>
</dbReference>
<dbReference type="Gene3D" id="6.10.140.420">
    <property type="match status" value="1"/>
</dbReference>
<dbReference type="SUPFAM" id="SSF109905">
    <property type="entry name" value="Surp module (SWAP domain)"/>
    <property type="match status" value="1"/>
</dbReference>
<dbReference type="InterPro" id="IPR012677">
    <property type="entry name" value="Nucleotide-bd_a/b_plait_sf"/>
</dbReference>
<feature type="compositionally biased region" description="Low complexity" evidence="3">
    <location>
        <begin position="946"/>
        <end position="964"/>
    </location>
</feature>
<feature type="compositionally biased region" description="Basic residues" evidence="3">
    <location>
        <begin position="867"/>
        <end position="904"/>
    </location>
</feature>
<dbReference type="PROSITE" id="PS51391">
    <property type="entry name" value="CID"/>
    <property type="match status" value="1"/>
</dbReference>
<reference evidence="7" key="1">
    <citation type="submission" date="2021-12" db="EMBL/GenBank/DDBJ databases">
        <authorList>
            <person name="King R."/>
        </authorList>
    </citation>
    <scope>NUCLEOTIDE SEQUENCE</scope>
</reference>
<feature type="domain" description="RRM" evidence="4">
    <location>
        <begin position="202"/>
        <end position="283"/>
    </location>
</feature>
<dbReference type="Pfam" id="PF01805">
    <property type="entry name" value="Surp"/>
    <property type="match status" value="1"/>
</dbReference>
<feature type="region of interest" description="Disordered" evidence="3">
    <location>
        <begin position="663"/>
        <end position="703"/>
    </location>
</feature>
<evidence type="ECO:0000259" key="5">
    <source>
        <dbReference type="PROSITE" id="PS50128"/>
    </source>
</evidence>
<dbReference type="GO" id="GO:0005634">
    <property type="term" value="C:nucleus"/>
    <property type="evidence" value="ECO:0007669"/>
    <property type="project" value="TreeGrafter"/>
</dbReference>
<keyword evidence="8" id="KW-1185">Reference proteome</keyword>
<gene>
    <name evidence="7" type="ORF">BEMITA_LOCUS10269</name>
</gene>
<proteinExistence type="predicted"/>
<dbReference type="KEGG" id="btab:109041660"/>
<protein>
    <recommendedName>
        <fullName evidence="9">U2 snRNP-associated SURP motif-containing protein</fullName>
    </recommendedName>
</protein>
<feature type="compositionally biased region" description="Basic residues" evidence="3">
    <location>
        <begin position="972"/>
        <end position="981"/>
    </location>
</feature>
<feature type="compositionally biased region" description="Acidic residues" evidence="3">
    <location>
        <begin position="676"/>
        <end position="698"/>
    </location>
</feature>
<dbReference type="InterPro" id="IPR013170">
    <property type="entry name" value="mRNA_splic_Cwf21_dom"/>
</dbReference>
<organism evidence="7 8">
    <name type="scientific">Bemisia tabaci</name>
    <name type="common">Sweetpotato whitefly</name>
    <name type="synonym">Aleurodes tabaci</name>
    <dbReference type="NCBI Taxonomy" id="7038"/>
    <lineage>
        <taxon>Eukaryota</taxon>
        <taxon>Metazoa</taxon>
        <taxon>Ecdysozoa</taxon>
        <taxon>Arthropoda</taxon>
        <taxon>Hexapoda</taxon>
        <taxon>Insecta</taxon>
        <taxon>Pterygota</taxon>
        <taxon>Neoptera</taxon>
        <taxon>Paraneoptera</taxon>
        <taxon>Hemiptera</taxon>
        <taxon>Sternorrhyncha</taxon>
        <taxon>Aleyrodoidea</taxon>
        <taxon>Aleyrodidae</taxon>
        <taxon>Aleyrodinae</taxon>
        <taxon>Bemisia</taxon>
    </lineage>
</organism>